<evidence type="ECO:0000259" key="1">
    <source>
        <dbReference type="Pfam" id="PF01370"/>
    </source>
</evidence>
<dbReference type="Gene3D" id="3.90.25.10">
    <property type="entry name" value="UDP-galactose 4-epimerase, domain 1"/>
    <property type="match status" value="1"/>
</dbReference>
<gene>
    <name evidence="2" type="ORF">LCGC14_1248290</name>
</gene>
<dbReference type="PANTHER" id="PTHR43238:SF1">
    <property type="entry name" value="GDP-L-FUCOSE SYNTHASE"/>
    <property type="match status" value="1"/>
</dbReference>
<protein>
    <recommendedName>
        <fullName evidence="1">NAD-dependent epimerase/dehydratase domain-containing protein</fullName>
    </recommendedName>
</protein>
<comment type="caution">
    <text evidence="2">The sequence shown here is derived from an EMBL/GenBank/DDBJ whole genome shotgun (WGS) entry which is preliminary data.</text>
</comment>
<dbReference type="Pfam" id="PF01370">
    <property type="entry name" value="Epimerase"/>
    <property type="match status" value="1"/>
</dbReference>
<name>A0A0F9L3T4_9ZZZZ</name>
<sequence>MKNKDFWENKNVLITGGGGFIGSYFAENLLNLGANVSLTIRNNTSNHNFINQILDEVRVFYGDLMEYSNCLNSTANQEVVFNLAAKVGGLEYNIKHPGSIFRENMLVFMNVLEASRINKVERFITISSACVYPRYCTIPTPEEEGFNGEPEQTNQGYGWAKRMEELLSNWYRTEFGMNIAIGRPYNAYGPRDNFNPESSHVIPALIKKILEGEDSLEVWGSGEQSRSFLYVTDFTKGLIRLAEVMPKETINIGADEEIKIKDLVFLIRELSNRHIEIKFDTNKPIGQPRRKCDTTRAQTILGFKTQVCLREGLKETIDWYIRNS</sequence>
<dbReference type="SUPFAM" id="SSF51735">
    <property type="entry name" value="NAD(P)-binding Rossmann-fold domains"/>
    <property type="match status" value="1"/>
</dbReference>
<organism evidence="2">
    <name type="scientific">marine sediment metagenome</name>
    <dbReference type="NCBI Taxonomy" id="412755"/>
    <lineage>
        <taxon>unclassified sequences</taxon>
        <taxon>metagenomes</taxon>
        <taxon>ecological metagenomes</taxon>
    </lineage>
</organism>
<dbReference type="EMBL" id="LAZR01006811">
    <property type="protein sequence ID" value="KKM89474.1"/>
    <property type="molecule type" value="Genomic_DNA"/>
</dbReference>
<dbReference type="AlphaFoldDB" id="A0A0F9L3T4"/>
<accession>A0A0F9L3T4</accession>
<dbReference type="GO" id="GO:0050577">
    <property type="term" value="F:GDP-L-fucose synthase activity"/>
    <property type="evidence" value="ECO:0007669"/>
    <property type="project" value="TreeGrafter"/>
</dbReference>
<evidence type="ECO:0000313" key="2">
    <source>
        <dbReference type="EMBL" id="KKM89474.1"/>
    </source>
</evidence>
<feature type="domain" description="NAD-dependent epimerase/dehydratase" evidence="1">
    <location>
        <begin position="12"/>
        <end position="253"/>
    </location>
</feature>
<reference evidence="2" key="1">
    <citation type="journal article" date="2015" name="Nature">
        <title>Complex archaea that bridge the gap between prokaryotes and eukaryotes.</title>
        <authorList>
            <person name="Spang A."/>
            <person name="Saw J.H."/>
            <person name="Jorgensen S.L."/>
            <person name="Zaremba-Niedzwiedzka K."/>
            <person name="Martijn J."/>
            <person name="Lind A.E."/>
            <person name="van Eijk R."/>
            <person name="Schleper C."/>
            <person name="Guy L."/>
            <person name="Ettema T.J."/>
        </authorList>
    </citation>
    <scope>NUCLEOTIDE SEQUENCE</scope>
</reference>
<dbReference type="InterPro" id="IPR001509">
    <property type="entry name" value="Epimerase_deHydtase"/>
</dbReference>
<proteinExistence type="predicted"/>
<dbReference type="PANTHER" id="PTHR43238">
    <property type="entry name" value="GDP-L-FUCOSE SYNTHASE"/>
    <property type="match status" value="1"/>
</dbReference>
<dbReference type="InterPro" id="IPR036291">
    <property type="entry name" value="NAD(P)-bd_dom_sf"/>
</dbReference>
<dbReference type="Gene3D" id="3.40.50.720">
    <property type="entry name" value="NAD(P)-binding Rossmann-like Domain"/>
    <property type="match status" value="1"/>
</dbReference>